<dbReference type="GO" id="GO:0005886">
    <property type="term" value="C:plasma membrane"/>
    <property type="evidence" value="ECO:0007669"/>
    <property type="project" value="UniProtKB-SubCell"/>
</dbReference>
<feature type="transmembrane region" description="Helical" evidence="10">
    <location>
        <begin position="190"/>
        <end position="213"/>
    </location>
</feature>
<accession>A0AAD5FC97</accession>
<gene>
    <name evidence="12" type="ORF">C0J50_11842</name>
</gene>
<dbReference type="AlphaFoldDB" id="A0AAD5FC97"/>
<keyword evidence="4 10" id="KW-1133">Transmembrane helix</keyword>
<evidence type="ECO:0000256" key="1">
    <source>
        <dbReference type="ARBA" id="ARBA00004651"/>
    </source>
</evidence>
<evidence type="ECO:0000256" key="10">
    <source>
        <dbReference type="SAM" id="Phobius"/>
    </source>
</evidence>
<dbReference type="InterPro" id="IPR047143">
    <property type="entry name" value="GPER1-like"/>
</dbReference>
<dbReference type="PRINTS" id="PR00237">
    <property type="entry name" value="GPCRRHODOPSN"/>
</dbReference>
<feature type="transmembrane region" description="Helical" evidence="10">
    <location>
        <begin position="29"/>
        <end position="52"/>
    </location>
</feature>
<keyword evidence="13" id="KW-1185">Reference proteome</keyword>
<proteinExistence type="inferred from homology"/>
<sequence>FFQMNSESNESDWDPVHCNVEVDLVSRRIGLFLLNLFLFIVGLMMNLTVVWVNWQRRHTRNTGIFCILNMGVADTMLMLILPISMLEVALDHVWVWGDFLCRFSNLIIVTNIHASSFFLAYISVERYRSLACGSSPKMTTTSEKRRRNIICAALWILGLFFASLETVHVRLLGLNEPGCYLFPNHDYRRWFSSLIIIQFLAQYLIPATIMVTFNTLTARAVRSSPEVQIRNMDSVWLLHVYSAVFIICWLPFQLIMILVLVELEDPNLFDCNAIEQLFFTYTIVRTMALLHCVANPILYSFLSRSFRSKLINLVLKLL</sequence>
<dbReference type="Proteomes" id="UP001205998">
    <property type="component" value="Unassembled WGS sequence"/>
</dbReference>
<dbReference type="Pfam" id="PF00001">
    <property type="entry name" value="7tm_1"/>
    <property type="match status" value="1"/>
</dbReference>
<feature type="non-terminal residue" evidence="12">
    <location>
        <position position="1"/>
    </location>
</feature>
<keyword evidence="7 9" id="KW-0675">Receptor</keyword>
<comment type="similarity">
    <text evidence="9">Belongs to the G-protein coupled receptor 1 family.</text>
</comment>
<dbReference type="PANTHER" id="PTHR24226">
    <property type="entry name" value="G-PROTEIN COUPLED RECEPTOR 182 AND ESTROGEN RECEPTOR 1"/>
    <property type="match status" value="1"/>
</dbReference>
<dbReference type="SUPFAM" id="SSF81321">
    <property type="entry name" value="Family A G protein-coupled receptor-like"/>
    <property type="match status" value="1"/>
</dbReference>
<reference evidence="12" key="1">
    <citation type="submission" date="2018-07" db="EMBL/GenBank/DDBJ databases">
        <title>Comparative genomics of catfishes provides insights into carnivory and benthic adaptation.</title>
        <authorList>
            <person name="Zhang Y."/>
            <person name="Wang D."/>
            <person name="Peng Z."/>
            <person name="Zheng S."/>
            <person name="Shao F."/>
            <person name="Tao W."/>
        </authorList>
    </citation>
    <scope>NUCLEOTIDE SEQUENCE</scope>
    <source>
        <strain evidence="12">Chongqing</strain>
    </source>
</reference>
<evidence type="ECO:0000313" key="12">
    <source>
        <dbReference type="EMBL" id="KAI5611410.1"/>
    </source>
</evidence>
<dbReference type="PROSITE" id="PS00237">
    <property type="entry name" value="G_PROTEIN_RECEP_F1_1"/>
    <property type="match status" value="1"/>
</dbReference>
<keyword evidence="3 9" id="KW-0812">Transmembrane</keyword>
<feature type="domain" description="G-protein coupled receptors family 1 profile" evidence="11">
    <location>
        <begin position="45"/>
        <end position="299"/>
    </location>
</feature>
<evidence type="ECO:0000256" key="3">
    <source>
        <dbReference type="ARBA" id="ARBA00022692"/>
    </source>
</evidence>
<feature type="transmembrane region" description="Helical" evidence="10">
    <location>
        <begin position="234"/>
        <end position="258"/>
    </location>
</feature>
<feature type="transmembrane region" description="Helical" evidence="10">
    <location>
        <begin position="145"/>
        <end position="164"/>
    </location>
</feature>
<evidence type="ECO:0000256" key="8">
    <source>
        <dbReference type="ARBA" id="ARBA00023224"/>
    </source>
</evidence>
<keyword evidence="5 9" id="KW-0297">G-protein coupled receptor</keyword>
<organism evidence="12 13">
    <name type="scientific">Silurus asotus</name>
    <name type="common">Amur catfish</name>
    <name type="synonym">Parasilurus asotus</name>
    <dbReference type="NCBI Taxonomy" id="30991"/>
    <lineage>
        <taxon>Eukaryota</taxon>
        <taxon>Metazoa</taxon>
        <taxon>Chordata</taxon>
        <taxon>Craniata</taxon>
        <taxon>Vertebrata</taxon>
        <taxon>Euteleostomi</taxon>
        <taxon>Actinopterygii</taxon>
        <taxon>Neopterygii</taxon>
        <taxon>Teleostei</taxon>
        <taxon>Ostariophysi</taxon>
        <taxon>Siluriformes</taxon>
        <taxon>Siluridae</taxon>
        <taxon>Silurus</taxon>
    </lineage>
</organism>
<evidence type="ECO:0000259" key="11">
    <source>
        <dbReference type="PROSITE" id="PS50262"/>
    </source>
</evidence>
<keyword evidence="2" id="KW-1003">Cell membrane</keyword>
<feature type="transmembrane region" description="Helical" evidence="10">
    <location>
        <begin position="103"/>
        <end position="124"/>
    </location>
</feature>
<comment type="caution">
    <text evidence="12">The sequence shown here is derived from an EMBL/GenBank/DDBJ whole genome shotgun (WGS) entry which is preliminary data.</text>
</comment>
<evidence type="ECO:0000256" key="6">
    <source>
        <dbReference type="ARBA" id="ARBA00023136"/>
    </source>
</evidence>
<name>A0AAD5FC97_SILAS</name>
<evidence type="ECO:0000256" key="5">
    <source>
        <dbReference type="ARBA" id="ARBA00023040"/>
    </source>
</evidence>
<evidence type="ECO:0000313" key="13">
    <source>
        <dbReference type="Proteomes" id="UP001205998"/>
    </source>
</evidence>
<feature type="transmembrane region" description="Helical" evidence="10">
    <location>
        <begin position="278"/>
        <end position="302"/>
    </location>
</feature>
<evidence type="ECO:0000256" key="2">
    <source>
        <dbReference type="ARBA" id="ARBA00022475"/>
    </source>
</evidence>
<evidence type="ECO:0000256" key="9">
    <source>
        <dbReference type="RuleBase" id="RU000688"/>
    </source>
</evidence>
<keyword evidence="6 10" id="KW-0472">Membrane</keyword>
<feature type="transmembrane region" description="Helical" evidence="10">
    <location>
        <begin position="64"/>
        <end position="83"/>
    </location>
</feature>
<dbReference type="InterPro" id="IPR000276">
    <property type="entry name" value="GPCR_Rhodpsn"/>
</dbReference>
<evidence type="ECO:0000256" key="7">
    <source>
        <dbReference type="ARBA" id="ARBA00023170"/>
    </source>
</evidence>
<keyword evidence="8 9" id="KW-0807">Transducer</keyword>
<dbReference type="GO" id="GO:0004930">
    <property type="term" value="F:G protein-coupled receptor activity"/>
    <property type="evidence" value="ECO:0007669"/>
    <property type="project" value="UniProtKB-KW"/>
</dbReference>
<protein>
    <submittedName>
        <fullName evidence="12">G-protein coupled receptor 182</fullName>
    </submittedName>
</protein>
<dbReference type="EMBL" id="MU566747">
    <property type="protein sequence ID" value="KAI5611410.1"/>
    <property type="molecule type" value="Genomic_DNA"/>
</dbReference>
<dbReference type="Gene3D" id="1.20.1070.10">
    <property type="entry name" value="Rhodopsin 7-helix transmembrane proteins"/>
    <property type="match status" value="1"/>
</dbReference>
<dbReference type="InterPro" id="IPR017452">
    <property type="entry name" value="GPCR_Rhodpsn_7TM"/>
</dbReference>
<evidence type="ECO:0000256" key="4">
    <source>
        <dbReference type="ARBA" id="ARBA00022989"/>
    </source>
</evidence>
<feature type="non-terminal residue" evidence="12">
    <location>
        <position position="318"/>
    </location>
</feature>
<dbReference type="PROSITE" id="PS50262">
    <property type="entry name" value="G_PROTEIN_RECEP_F1_2"/>
    <property type="match status" value="1"/>
</dbReference>
<dbReference type="PANTHER" id="PTHR24226:SF0">
    <property type="entry name" value="G-PROTEIN COUPLED RECEPTOR 182"/>
    <property type="match status" value="1"/>
</dbReference>
<comment type="subcellular location">
    <subcellularLocation>
        <location evidence="1">Cell membrane</location>
        <topology evidence="1">Multi-pass membrane protein</topology>
    </subcellularLocation>
</comment>